<dbReference type="EMBL" id="SGPJ01000228">
    <property type="protein sequence ID" value="THG96532.1"/>
    <property type="molecule type" value="Genomic_DNA"/>
</dbReference>
<accession>A0A4V3XA38</accession>
<evidence type="ECO:0000313" key="3">
    <source>
        <dbReference type="Proteomes" id="UP000309038"/>
    </source>
</evidence>
<reference evidence="2 3" key="1">
    <citation type="submission" date="2019-02" db="EMBL/GenBank/DDBJ databases">
        <title>Genome sequencing of the rare red list fungi Phlebia centrifuga.</title>
        <authorList>
            <person name="Buettner E."/>
            <person name="Kellner H."/>
        </authorList>
    </citation>
    <scope>NUCLEOTIDE SEQUENCE [LARGE SCALE GENOMIC DNA]</scope>
    <source>
        <strain evidence="2 3">DSM 108282</strain>
    </source>
</reference>
<dbReference type="Proteomes" id="UP000309038">
    <property type="component" value="Unassembled WGS sequence"/>
</dbReference>
<name>A0A4V3XA38_9APHY</name>
<feature type="transmembrane region" description="Helical" evidence="1">
    <location>
        <begin position="92"/>
        <end position="112"/>
    </location>
</feature>
<feature type="transmembrane region" description="Helical" evidence="1">
    <location>
        <begin position="66"/>
        <end position="86"/>
    </location>
</feature>
<feature type="transmembrane region" description="Helical" evidence="1">
    <location>
        <begin position="22"/>
        <end position="45"/>
    </location>
</feature>
<evidence type="ECO:0000313" key="2">
    <source>
        <dbReference type="EMBL" id="THG96532.1"/>
    </source>
</evidence>
<proteinExistence type="predicted"/>
<keyword evidence="1" id="KW-0812">Transmembrane</keyword>
<keyword evidence="1" id="KW-0472">Membrane</keyword>
<keyword evidence="3" id="KW-1185">Reference proteome</keyword>
<sequence>MELYADSYNFDLNVCLLTAKPAALLGVWVSMLAFDLFTLTIIIINALQQPYRLTSEITMRLRRAGIALYMGLAAVRVLYIALTIMLPQANVALMLGFFLWFLVSVATSRLTLRMEAAVWDSSTDRTAVVWYEMTDRQPA</sequence>
<gene>
    <name evidence="2" type="ORF">EW026_g5315</name>
</gene>
<organism evidence="2 3">
    <name type="scientific">Hermanssonia centrifuga</name>
    <dbReference type="NCBI Taxonomy" id="98765"/>
    <lineage>
        <taxon>Eukaryota</taxon>
        <taxon>Fungi</taxon>
        <taxon>Dikarya</taxon>
        <taxon>Basidiomycota</taxon>
        <taxon>Agaricomycotina</taxon>
        <taxon>Agaricomycetes</taxon>
        <taxon>Polyporales</taxon>
        <taxon>Meruliaceae</taxon>
        <taxon>Hermanssonia</taxon>
    </lineage>
</organism>
<comment type="caution">
    <text evidence="2">The sequence shown here is derived from an EMBL/GenBank/DDBJ whole genome shotgun (WGS) entry which is preliminary data.</text>
</comment>
<protein>
    <submittedName>
        <fullName evidence="2">Uncharacterized protein</fullName>
    </submittedName>
</protein>
<dbReference type="AlphaFoldDB" id="A0A4V3XA38"/>
<evidence type="ECO:0000256" key="1">
    <source>
        <dbReference type="SAM" id="Phobius"/>
    </source>
</evidence>
<keyword evidence="1" id="KW-1133">Transmembrane helix</keyword>